<evidence type="ECO:0000313" key="2">
    <source>
        <dbReference type="Proteomes" id="UP001295462"/>
    </source>
</evidence>
<accession>A0AAU9QPG5</accession>
<proteinExistence type="predicted"/>
<sequence length="30" mass="3625">MDSSFNVEDIKELRFIAHNYNALLIKQNDW</sequence>
<dbReference type="AlphaFoldDB" id="A0AAU9QPG5"/>
<gene>
    <name evidence="1" type="ORF">THF1A12_320127</name>
</gene>
<evidence type="ECO:0000313" key="1">
    <source>
        <dbReference type="EMBL" id="CAH1597619.1"/>
    </source>
</evidence>
<comment type="caution">
    <text evidence="1">The sequence shown here is derived from an EMBL/GenBank/DDBJ whole genome shotgun (WGS) entry which is preliminary data.</text>
</comment>
<reference evidence="1" key="1">
    <citation type="submission" date="2022-01" db="EMBL/GenBank/DDBJ databases">
        <authorList>
            <person name="Lagorce A."/>
        </authorList>
    </citation>
    <scope>NUCLEOTIDE SEQUENCE</scope>
    <source>
        <strain evidence="1">Th15_F1_A12</strain>
    </source>
</reference>
<protein>
    <submittedName>
        <fullName evidence="1">Uncharacterized protein</fullName>
    </submittedName>
</protein>
<dbReference type="EMBL" id="CAKMUD010000086">
    <property type="protein sequence ID" value="CAH1597619.1"/>
    <property type="molecule type" value="Genomic_DNA"/>
</dbReference>
<name>A0AAU9QPG5_9VIBR</name>
<dbReference type="Proteomes" id="UP001295462">
    <property type="component" value="Unassembled WGS sequence"/>
</dbReference>
<organism evidence="1 2">
    <name type="scientific">Vibrio jasicida</name>
    <dbReference type="NCBI Taxonomy" id="766224"/>
    <lineage>
        <taxon>Bacteria</taxon>
        <taxon>Pseudomonadati</taxon>
        <taxon>Pseudomonadota</taxon>
        <taxon>Gammaproteobacteria</taxon>
        <taxon>Vibrionales</taxon>
        <taxon>Vibrionaceae</taxon>
        <taxon>Vibrio</taxon>
    </lineage>
</organism>